<evidence type="ECO:0000313" key="8">
    <source>
        <dbReference type="Proteomes" id="UP000256373"/>
    </source>
</evidence>
<dbReference type="Gene3D" id="3.30.950.10">
    <property type="entry name" value="Methyltransferase, Cobalt-precorrin-4 Transmethylase, Domain 2"/>
    <property type="match status" value="1"/>
</dbReference>
<dbReference type="PANTHER" id="PTHR46111:SF2">
    <property type="entry name" value="SAM-DEPENDENT METHYLTRANSFERASE"/>
    <property type="match status" value="1"/>
</dbReference>
<dbReference type="Proteomes" id="UP000256373">
    <property type="component" value="Unassembled WGS sequence"/>
</dbReference>
<dbReference type="RefSeq" id="WP_115831055.1">
    <property type="nucleotide sequence ID" value="NZ_QNUL01000007.1"/>
</dbReference>
<sequence>MKNPQGTSLYLIPCPLAEDTNDTVLSPSIKEAILELDVFFVENIRTARRFISSLRLGKVIDNLTFFELTKDTPEEETRKQLLHLQKDAGIISEAGCPGVADPGAVAVKIAHQLSIQVVPLVGPSSILLALMASGMSGQSFVFHGYLPIDKALRKKNIQQLERDAHAKLQTQIFMETPFRNNQLMDAVLETCQAETMLSVASNITAADEFMKTLPVKEWRKKKPDLHKKPTIFIIG</sequence>
<keyword evidence="4 7" id="KW-0808">Transferase</keyword>
<evidence type="ECO:0000256" key="1">
    <source>
        <dbReference type="ARBA" id="ARBA00022490"/>
    </source>
</evidence>
<accession>A0A3D8YBU4</accession>
<dbReference type="InterPro" id="IPR035996">
    <property type="entry name" value="4pyrrol_Methylase_sf"/>
</dbReference>
<dbReference type="GO" id="GO:0032259">
    <property type="term" value="P:methylation"/>
    <property type="evidence" value="ECO:0007669"/>
    <property type="project" value="UniProtKB-KW"/>
</dbReference>
<keyword evidence="3 7" id="KW-0489">Methyltransferase</keyword>
<dbReference type="PIRSF" id="PIRSF005917">
    <property type="entry name" value="MTase_YraL"/>
    <property type="match status" value="1"/>
</dbReference>
<gene>
    <name evidence="7" type="ORF">DSL64_11590</name>
</gene>
<evidence type="ECO:0000256" key="5">
    <source>
        <dbReference type="ARBA" id="ARBA00022691"/>
    </source>
</evidence>
<keyword evidence="8" id="KW-1185">Reference proteome</keyword>
<dbReference type="PANTHER" id="PTHR46111">
    <property type="entry name" value="RIBOSOMAL RNA SMALL SUBUNIT METHYLTRANSFERASE I"/>
    <property type="match status" value="1"/>
</dbReference>
<feature type="domain" description="Tetrapyrrole methylase" evidence="6">
    <location>
        <begin position="75"/>
        <end position="216"/>
    </location>
</feature>
<proteinExistence type="predicted"/>
<dbReference type="InterPro" id="IPR008189">
    <property type="entry name" value="rRNA_ssu_MeTfrase_I"/>
</dbReference>
<evidence type="ECO:0000256" key="2">
    <source>
        <dbReference type="ARBA" id="ARBA00022552"/>
    </source>
</evidence>
<dbReference type="SUPFAM" id="SSF53790">
    <property type="entry name" value="Tetrapyrrole methylase"/>
    <property type="match status" value="1"/>
</dbReference>
<dbReference type="AlphaFoldDB" id="A0A3D8YBU4"/>
<dbReference type="GO" id="GO:0008168">
    <property type="term" value="F:methyltransferase activity"/>
    <property type="evidence" value="ECO:0007669"/>
    <property type="project" value="UniProtKB-KW"/>
</dbReference>
<keyword evidence="5" id="KW-0949">S-adenosyl-L-methionine</keyword>
<organism evidence="7 8">
    <name type="scientific">Dyadobacter luteus</name>
    <dbReference type="NCBI Taxonomy" id="2259619"/>
    <lineage>
        <taxon>Bacteria</taxon>
        <taxon>Pseudomonadati</taxon>
        <taxon>Bacteroidota</taxon>
        <taxon>Cytophagia</taxon>
        <taxon>Cytophagales</taxon>
        <taxon>Spirosomataceae</taxon>
        <taxon>Dyadobacter</taxon>
    </lineage>
</organism>
<protein>
    <submittedName>
        <fullName evidence="7">SAM-dependent methyltransferase</fullName>
    </submittedName>
</protein>
<dbReference type="OrthoDB" id="7061662at2"/>
<dbReference type="Pfam" id="PF00590">
    <property type="entry name" value="TP_methylase"/>
    <property type="match status" value="1"/>
</dbReference>
<dbReference type="InterPro" id="IPR014777">
    <property type="entry name" value="4pyrrole_Mease_sub1"/>
</dbReference>
<name>A0A3D8YBU4_9BACT</name>
<evidence type="ECO:0000313" key="7">
    <source>
        <dbReference type="EMBL" id="REA61600.1"/>
    </source>
</evidence>
<evidence type="ECO:0000259" key="6">
    <source>
        <dbReference type="Pfam" id="PF00590"/>
    </source>
</evidence>
<dbReference type="InterPro" id="IPR014776">
    <property type="entry name" value="4pyrrole_Mease_sub2"/>
</dbReference>
<dbReference type="CDD" id="cd11649">
    <property type="entry name" value="RsmI_like"/>
    <property type="match status" value="1"/>
</dbReference>
<evidence type="ECO:0000256" key="3">
    <source>
        <dbReference type="ARBA" id="ARBA00022603"/>
    </source>
</evidence>
<dbReference type="Gene3D" id="3.40.1010.10">
    <property type="entry name" value="Cobalt-precorrin-4 Transmethylase, Domain 1"/>
    <property type="match status" value="1"/>
</dbReference>
<evidence type="ECO:0000256" key="4">
    <source>
        <dbReference type="ARBA" id="ARBA00022679"/>
    </source>
</evidence>
<dbReference type="EMBL" id="QNUL01000007">
    <property type="protein sequence ID" value="REA61600.1"/>
    <property type="molecule type" value="Genomic_DNA"/>
</dbReference>
<keyword evidence="1" id="KW-0963">Cytoplasm</keyword>
<dbReference type="InterPro" id="IPR000878">
    <property type="entry name" value="4pyrrol_Mease"/>
</dbReference>
<comment type="caution">
    <text evidence="7">The sequence shown here is derived from an EMBL/GenBank/DDBJ whole genome shotgun (WGS) entry which is preliminary data.</text>
</comment>
<reference evidence="7 8" key="1">
    <citation type="submission" date="2018-07" db="EMBL/GenBank/DDBJ databases">
        <title>Dyadobacter roseus sp. nov., isolated from rose rhizosphere soil.</title>
        <authorList>
            <person name="Chen L."/>
        </authorList>
    </citation>
    <scope>NUCLEOTIDE SEQUENCE [LARGE SCALE GENOMIC DNA]</scope>
    <source>
        <strain evidence="7 8">RS19</strain>
    </source>
</reference>
<keyword evidence="2" id="KW-0698">rRNA processing</keyword>